<dbReference type="Proteomes" id="UP001249851">
    <property type="component" value="Unassembled WGS sequence"/>
</dbReference>
<name>A0AAD9UVV3_ACRCE</name>
<keyword evidence="2" id="KW-1185">Reference proteome</keyword>
<reference evidence="1" key="2">
    <citation type="journal article" date="2023" name="Science">
        <title>Genomic signatures of disease resistance in endangered staghorn corals.</title>
        <authorList>
            <person name="Vollmer S.V."/>
            <person name="Selwyn J.D."/>
            <person name="Despard B.A."/>
            <person name="Roesel C.L."/>
        </authorList>
    </citation>
    <scope>NUCLEOTIDE SEQUENCE</scope>
    <source>
        <strain evidence="1">K2</strain>
    </source>
</reference>
<dbReference type="AlphaFoldDB" id="A0AAD9UVV3"/>
<comment type="caution">
    <text evidence="1">The sequence shown here is derived from an EMBL/GenBank/DDBJ whole genome shotgun (WGS) entry which is preliminary data.</text>
</comment>
<protein>
    <submittedName>
        <fullName evidence="1">Uncharacterized protein</fullName>
    </submittedName>
</protein>
<organism evidence="1 2">
    <name type="scientific">Acropora cervicornis</name>
    <name type="common">Staghorn coral</name>
    <dbReference type="NCBI Taxonomy" id="6130"/>
    <lineage>
        <taxon>Eukaryota</taxon>
        <taxon>Metazoa</taxon>
        <taxon>Cnidaria</taxon>
        <taxon>Anthozoa</taxon>
        <taxon>Hexacorallia</taxon>
        <taxon>Scleractinia</taxon>
        <taxon>Astrocoeniina</taxon>
        <taxon>Acroporidae</taxon>
        <taxon>Acropora</taxon>
    </lineage>
</organism>
<proteinExistence type="predicted"/>
<reference evidence="1" key="1">
    <citation type="journal article" date="2023" name="G3 (Bethesda)">
        <title>Whole genome assembly and annotation of the endangered Caribbean coral Acropora cervicornis.</title>
        <authorList>
            <person name="Selwyn J.D."/>
            <person name="Vollmer S.V."/>
        </authorList>
    </citation>
    <scope>NUCLEOTIDE SEQUENCE</scope>
    <source>
        <strain evidence="1">K2</strain>
    </source>
</reference>
<dbReference type="EMBL" id="JARQWQ010000096">
    <property type="protein sequence ID" value="KAK2551597.1"/>
    <property type="molecule type" value="Genomic_DNA"/>
</dbReference>
<accession>A0AAD9UVV3</accession>
<sequence>MILSQHESSEILRTSLQIRLKYKHLPPPLPPAVFIRHQKSLNLLQRNEPKMPKLNDKRYVDTACSERDLVERSTLKFAEN</sequence>
<gene>
    <name evidence="1" type="ORF">P5673_027578</name>
</gene>
<evidence type="ECO:0000313" key="1">
    <source>
        <dbReference type="EMBL" id="KAK2551597.1"/>
    </source>
</evidence>
<evidence type="ECO:0000313" key="2">
    <source>
        <dbReference type="Proteomes" id="UP001249851"/>
    </source>
</evidence>